<keyword evidence="11" id="KW-0460">Magnesium</keyword>
<dbReference type="GO" id="GO:0006556">
    <property type="term" value="P:S-adenosylmethionine biosynthetic process"/>
    <property type="evidence" value="ECO:0007669"/>
    <property type="project" value="InterPro"/>
</dbReference>
<dbReference type="Proteomes" id="UP000601435">
    <property type="component" value="Unassembled WGS sequence"/>
</dbReference>
<dbReference type="Pfam" id="PF02772">
    <property type="entry name" value="S-AdoMet_synt_M"/>
    <property type="match status" value="1"/>
</dbReference>
<dbReference type="InterPro" id="IPR002133">
    <property type="entry name" value="S-AdoMet_synthetase"/>
</dbReference>
<dbReference type="GO" id="GO:0006730">
    <property type="term" value="P:one-carbon metabolic process"/>
    <property type="evidence" value="ECO:0007669"/>
    <property type="project" value="UniProtKB-KW"/>
</dbReference>
<feature type="non-terminal residue" evidence="16">
    <location>
        <position position="429"/>
    </location>
</feature>
<dbReference type="GO" id="GO:0005524">
    <property type="term" value="F:ATP binding"/>
    <property type="evidence" value="ECO:0007669"/>
    <property type="project" value="UniProtKB-KW"/>
</dbReference>
<evidence type="ECO:0000256" key="5">
    <source>
        <dbReference type="ARBA" id="ARBA00012828"/>
    </source>
</evidence>
<reference evidence="16" key="1">
    <citation type="submission" date="2021-02" db="EMBL/GenBank/DDBJ databases">
        <authorList>
            <person name="Dougan E. K."/>
            <person name="Rhodes N."/>
            <person name="Thang M."/>
            <person name="Chan C."/>
        </authorList>
    </citation>
    <scope>NUCLEOTIDE SEQUENCE</scope>
</reference>
<protein>
    <recommendedName>
        <fullName evidence="5">methionine adenosyltransferase</fullName>
        <ecNumber evidence="5">2.5.1.6</ecNumber>
    </recommendedName>
</protein>
<dbReference type="PANTHER" id="PTHR11964">
    <property type="entry name" value="S-ADENOSYLMETHIONINE SYNTHETASE"/>
    <property type="match status" value="1"/>
</dbReference>
<evidence type="ECO:0000259" key="14">
    <source>
        <dbReference type="Pfam" id="PF02772"/>
    </source>
</evidence>
<evidence type="ECO:0000256" key="8">
    <source>
        <dbReference type="ARBA" id="ARBA00022723"/>
    </source>
</evidence>
<keyword evidence="17" id="KW-1185">Reference proteome</keyword>
<evidence type="ECO:0000256" key="2">
    <source>
        <dbReference type="ARBA" id="ARBA00001958"/>
    </source>
</evidence>
<organism evidence="16 17">
    <name type="scientific">Symbiodinium necroappetens</name>
    <dbReference type="NCBI Taxonomy" id="1628268"/>
    <lineage>
        <taxon>Eukaryota</taxon>
        <taxon>Sar</taxon>
        <taxon>Alveolata</taxon>
        <taxon>Dinophyceae</taxon>
        <taxon>Suessiales</taxon>
        <taxon>Symbiodiniaceae</taxon>
        <taxon>Symbiodinium</taxon>
    </lineage>
</organism>
<comment type="similarity">
    <text evidence="4">Belongs to the AdoMet synthase family.</text>
</comment>
<evidence type="ECO:0000259" key="15">
    <source>
        <dbReference type="Pfam" id="PF02773"/>
    </source>
</evidence>
<evidence type="ECO:0000313" key="16">
    <source>
        <dbReference type="EMBL" id="CAE7170948.1"/>
    </source>
</evidence>
<comment type="caution">
    <text evidence="16">The sequence shown here is derived from an EMBL/GenBank/DDBJ whole genome shotgun (WGS) entry which is preliminary data.</text>
</comment>
<dbReference type="Pfam" id="PF02773">
    <property type="entry name" value="S-AdoMet_synt_C"/>
    <property type="match status" value="1"/>
</dbReference>
<dbReference type="AlphaFoldDB" id="A0A812IVE6"/>
<dbReference type="Gene3D" id="3.30.300.10">
    <property type="match status" value="3"/>
</dbReference>
<proteinExistence type="inferred from homology"/>
<evidence type="ECO:0000256" key="3">
    <source>
        <dbReference type="ARBA" id="ARBA00005224"/>
    </source>
</evidence>
<keyword evidence="12" id="KW-0630">Potassium</keyword>
<evidence type="ECO:0000313" key="17">
    <source>
        <dbReference type="Proteomes" id="UP000601435"/>
    </source>
</evidence>
<dbReference type="InterPro" id="IPR022628">
    <property type="entry name" value="S-AdoMet_synt_N"/>
</dbReference>
<dbReference type="EMBL" id="CAJNJA010002804">
    <property type="protein sequence ID" value="CAE7170948.1"/>
    <property type="molecule type" value="Genomic_DNA"/>
</dbReference>
<dbReference type="SUPFAM" id="SSF55973">
    <property type="entry name" value="S-adenosylmethionine synthetase"/>
    <property type="match status" value="3"/>
</dbReference>
<evidence type="ECO:0000256" key="9">
    <source>
        <dbReference type="ARBA" id="ARBA00022741"/>
    </source>
</evidence>
<dbReference type="InterPro" id="IPR022636">
    <property type="entry name" value="S-AdoMet_synthetase_sfam"/>
</dbReference>
<feature type="domain" description="S-adenosylmethionine synthetase central" evidence="14">
    <location>
        <begin position="238"/>
        <end position="352"/>
    </location>
</feature>
<keyword evidence="6" id="KW-0554">One-carbon metabolism</keyword>
<sequence>PNGGLVSMLWLWTESPGRCIPAATEGSTGVASIASAPRRNTAAAGPRGTALGKKVRRCGSSSHPAALALPLVDKAPESIGSLAGNLWLEPTSGLMGNTSGTHAHEAPDIWCDDALAMPEALPDGHFLFSSEATTEGHFDKLCDRVADAVLDTCLSQDSESRVLCEACAKSGMVMILGEVVSKASIQYEQVIREAVKAVGYDSDDKGLDWRTMNVIVAVEDQGPDIAASLGSQRPKLSDDQAVVVGYATDETEDAMPLSHALASQICAQMDRLRRDGVLTWLRPDARAQVTVEYKADSDGALLPQRVHSISIIYSHLPEVKPAAAEKDLMDQVVKPVVPDRFLDSSVRCIFAPRARRGASEAGFSGRRCDSDGYGGWVPGGVLSGRDGWALGRAAYGARWAARSLVAAGLCRRCEVRLTFDPQSEAAGVQ</sequence>
<evidence type="ECO:0000256" key="10">
    <source>
        <dbReference type="ARBA" id="ARBA00022840"/>
    </source>
</evidence>
<dbReference type="GO" id="GO:0046872">
    <property type="term" value="F:metal ion binding"/>
    <property type="evidence" value="ECO:0007669"/>
    <property type="project" value="UniProtKB-KW"/>
</dbReference>
<dbReference type="InterPro" id="IPR022630">
    <property type="entry name" value="S-AdoMet_synt_C"/>
</dbReference>
<evidence type="ECO:0000256" key="12">
    <source>
        <dbReference type="ARBA" id="ARBA00022958"/>
    </source>
</evidence>
<feature type="non-terminal residue" evidence="16">
    <location>
        <position position="1"/>
    </location>
</feature>
<evidence type="ECO:0000256" key="11">
    <source>
        <dbReference type="ARBA" id="ARBA00022842"/>
    </source>
</evidence>
<dbReference type="InterPro" id="IPR022629">
    <property type="entry name" value="S-AdoMet_synt_central"/>
</dbReference>
<comment type="pathway">
    <text evidence="3">Amino-acid biosynthesis; S-adenosyl-L-methionine biosynthesis; S-adenosyl-L-methionine from L-methionine: step 1/1.</text>
</comment>
<evidence type="ECO:0000259" key="13">
    <source>
        <dbReference type="Pfam" id="PF00438"/>
    </source>
</evidence>
<comment type="cofactor">
    <cofactor evidence="2">
        <name>K(+)</name>
        <dbReference type="ChEBI" id="CHEBI:29103"/>
    </cofactor>
</comment>
<keyword evidence="9" id="KW-0547">Nucleotide-binding</keyword>
<name>A0A812IVE6_9DINO</name>
<dbReference type="OrthoDB" id="429692at2759"/>
<gene>
    <name evidence="16" type="primary">SAMS2</name>
    <name evidence="16" type="ORF">SNEC2469_LOCUS492</name>
</gene>
<keyword evidence="7" id="KW-0808">Transferase</keyword>
<dbReference type="EC" id="2.5.1.6" evidence="5"/>
<evidence type="ECO:0000256" key="4">
    <source>
        <dbReference type="ARBA" id="ARBA00009685"/>
    </source>
</evidence>
<evidence type="ECO:0000256" key="1">
    <source>
        <dbReference type="ARBA" id="ARBA00001946"/>
    </source>
</evidence>
<accession>A0A812IVE6</accession>
<dbReference type="FunFam" id="3.30.300.10:FF:000003">
    <property type="entry name" value="S-adenosylmethionine synthase"/>
    <property type="match status" value="1"/>
</dbReference>
<dbReference type="Pfam" id="PF00438">
    <property type="entry name" value="S-AdoMet_synt_N"/>
    <property type="match status" value="1"/>
</dbReference>
<feature type="domain" description="S-adenosylmethionine synthetase N-terminal" evidence="13">
    <location>
        <begin position="126"/>
        <end position="222"/>
    </location>
</feature>
<dbReference type="GO" id="GO:0004478">
    <property type="term" value="F:methionine adenosyltransferase activity"/>
    <property type="evidence" value="ECO:0007669"/>
    <property type="project" value="UniProtKB-EC"/>
</dbReference>
<evidence type="ECO:0000256" key="7">
    <source>
        <dbReference type="ARBA" id="ARBA00022679"/>
    </source>
</evidence>
<evidence type="ECO:0000256" key="6">
    <source>
        <dbReference type="ARBA" id="ARBA00022563"/>
    </source>
</evidence>
<keyword evidence="8" id="KW-0479">Metal-binding</keyword>
<comment type="cofactor">
    <cofactor evidence="1">
        <name>Mg(2+)</name>
        <dbReference type="ChEBI" id="CHEBI:18420"/>
    </cofactor>
</comment>
<keyword evidence="10" id="KW-0067">ATP-binding</keyword>
<feature type="domain" description="S-adenosylmethionine synthetase C-terminal" evidence="15">
    <location>
        <begin position="359"/>
        <end position="419"/>
    </location>
</feature>